<dbReference type="Pfam" id="PF00106">
    <property type="entry name" value="adh_short"/>
    <property type="match status" value="1"/>
</dbReference>
<dbReference type="Gene3D" id="3.40.50.720">
    <property type="entry name" value="NAD(P)-binding Rossmann-like Domain"/>
    <property type="match status" value="1"/>
</dbReference>
<dbReference type="InterPro" id="IPR036291">
    <property type="entry name" value="NAD(P)-bd_dom_sf"/>
</dbReference>
<organism evidence="3">
    <name type="scientific">Roseihalotalea indica</name>
    <dbReference type="NCBI Taxonomy" id="2867963"/>
    <lineage>
        <taxon>Bacteria</taxon>
        <taxon>Pseudomonadati</taxon>
        <taxon>Bacteroidota</taxon>
        <taxon>Cytophagia</taxon>
        <taxon>Cytophagales</taxon>
        <taxon>Catalimonadaceae</taxon>
        <taxon>Roseihalotalea</taxon>
    </lineage>
</organism>
<reference evidence="3" key="1">
    <citation type="journal article" date="2023" name="Comput. Struct. Biotechnol. J.">
        <title>Discovery of a novel marine Bacteroidetes with a rich repertoire of carbohydrate-active enzymes.</title>
        <authorList>
            <person name="Chen B."/>
            <person name="Liu G."/>
            <person name="Chen Q."/>
            <person name="Wang H."/>
            <person name="Liu L."/>
            <person name="Tang K."/>
        </authorList>
    </citation>
    <scope>NUCLEOTIDE SEQUENCE</scope>
    <source>
        <strain evidence="3">TK19036</strain>
    </source>
</reference>
<gene>
    <name evidence="3" type="ORF">K4G66_28580</name>
</gene>
<dbReference type="SUPFAM" id="SSF51735">
    <property type="entry name" value="NAD(P)-binding Rossmann-fold domains"/>
    <property type="match status" value="1"/>
</dbReference>
<dbReference type="EMBL" id="CP120682">
    <property type="protein sequence ID" value="WKN36321.1"/>
    <property type="molecule type" value="Genomic_DNA"/>
</dbReference>
<evidence type="ECO:0000256" key="2">
    <source>
        <dbReference type="ARBA" id="ARBA00023002"/>
    </source>
</evidence>
<name>A0AA49GM74_9BACT</name>
<dbReference type="PANTHER" id="PTHR24321">
    <property type="entry name" value="DEHYDROGENASES, SHORT CHAIN"/>
    <property type="match status" value="1"/>
</dbReference>
<dbReference type="AlphaFoldDB" id="A0AA49GM74"/>
<accession>A0AA49GM74</accession>
<dbReference type="GO" id="GO:0016491">
    <property type="term" value="F:oxidoreductase activity"/>
    <property type="evidence" value="ECO:0007669"/>
    <property type="project" value="UniProtKB-KW"/>
</dbReference>
<evidence type="ECO:0000256" key="1">
    <source>
        <dbReference type="ARBA" id="ARBA00006484"/>
    </source>
</evidence>
<sequence>MKSKNCLVTGAAGNLGKAVVTQLISDGHTVVGVMKPSHDAGKLQEFSEFTRYEADVSQENEVENLIKHLTQTHQHIDFAALLVGGFAMGPLESTSLEDIRKMYELNFITAYLCCQKLYTQMIQQENGGDIVLVGARPALEPSAAATMVSYSLSKSLLFQLSDIINAKTSKTGVRCSVIVPSIIDTPNNRESMPDANFDDWVTPDQIAKTISYLASPTSKPLRQTIFKLYGDA</sequence>
<reference evidence="3" key="2">
    <citation type="journal article" date="2024" name="Antonie Van Leeuwenhoek">
        <title>Roseihalotalea indica gen. nov., sp. nov., a halophilic Bacteroidetes from mesopelagic Southwest Indian Ocean with higher carbohydrate metabolic potential.</title>
        <authorList>
            <person name="Chen B."/>
            <person name="Zhang M."/>
            <person name="Lin D."/>
            <person name="Ye J."/>
            <person name="Tang K."/>
        </authorList>
    </citation>
    <scope>NUCLEOTIDE SEQUENCE</scope>
    <source>
        <strain evidence="3">TK19036</strain>
    </source>
</reference>
<dbReference type="InterPro" id="IPR002347">
    <property type="entry name" value="SDR_fam"/>
</dbReference>
<comment type="similarity">
    <text evidence="1">Belongs to the short-chain dehydrogenases/reductases (SDR) family.</text>
</comment>
<proteinExistence type="inferred from homology"/>
<dbReference type="PANTHER" id="PTHR24321:SF8">
    <property type="entry name" value="ESTRADIOL 17-BETA-DEHYDROGENASE 8-RELATED"/>
    <property type="match status" value="1"/>
</dbReference>
<evidence type="ECO:0000313" key="3">
    <source>
        <dbReference type="EMBL" id="WKN36321.1"/>
    </source>
</evidence>
<protein>
    <submittedName>
        <fullName evidence="3">SDR family NAD(P)-dependent oxidoreductase</fullName>
    </submittedName>
</protein>
<dbReference type="PRINTS" id="PR00081">
    <property type="entry name" value="GDHRDH"/>
</dbReference>
<keyword evidence="2" id="KW-0560">Oxidoreductase</keyword>